<comment type="similarity">
    <text evidence="2">Belongs to the glutamate-gated ion channel (TC 1.A.10.1) family.</text>
</comment>
<gene>
    <name evidence="11" type="ORF">Cfor_10145</name>
</gene>
<sequence length="917" mass="102253">MHLNAPIQPHFVPRLQDTKQAAVLLLLMANCISAQKATPQHSHAVTCIKTVTEKFFDPAGALVISLPNDGHLTDPTLGIAEFRHVFGDRHTKQQTSTFAHLLEELHGTHRPIVICGPGTGTCQPLPKITPIPTSPPDFEDQLDKMMDELQMVGPCDLHDKYDSYILWTNDTLSSQLQQLKAYVNSWNPRGKFLVVLERTRDVPIVLAEMRQWQILNVAAMVPASSERDTFDLYSWFPYEPPSGECGKLREAVLVNKCAAKCGCLLRNASLFPPKIPNDFAGCPITVSTLPSEPHVMISIDKEERRADSDIAYTEGLDIRIFSFMKQRLNASARFLQPPEGDWSVIYSNNTWGGIAGDVVYGRADVGMCGTTYVFTMTQDLELSVPYETLDAVFVVPRARQHPRWNSITRVFHLQMWLLLIIVMIVAAVIMLCLAKYGAKYNEEQPEYRSMSGCLSSAWAAMLGVSVPRQPCTAPMRCFFITWVVYSLAVNTVFQTFVSSFLVDPGLEKQIHTVDDILQSGYRYGMPRTFQGFLQNLPKSQKAVMVNHTETCSRVADCAKKVAEEGDFVTVLASVTAEYLNTYKTLDKEGAGLLYTLKDIRLWMSFQTFLVPKGSGLLNTLNKLMRAAQESGLVSYFWKDMLRISALKSGSIRLHTLLDDYTVFTLTYLQSAFFLLVMGYACALFLLVAEVSYHWYVTRKPRDDNAAGLRAPFIRPFNDRQSTVTPGCMQTAGAHRCHKTAIGPPLCIYNVWAITVGVSVPKHPAISCLKISCLLSVWPYTGMNPIFQTFLTSYILEPRYDKQLQICKHLVESRATVLEDRMTNVLADSVQTRRSCGGVPTSACLCGKVFDRRGCKDYSSHLVAQNVASADGRPVLPSGNRNIASAGLATIATTGHPLFDQSSTLILRSFEEGLVKKY</sequence>
<dbReference type="InParanoid" id="A0A6L2PT75"/>
<dbReference type="FunCoup" id="A0A6L2PT75">
    <property type="interactions" value="11"/>
</dbReference>
<feature type="transmembrane region" description="Helical" evidence="9">
    <location>
        <begin position="415"/>
        <end position="438"/>
    </location>
</feature>
<dbReference type="AlphaFoldDB" id="A0A6L2PT75"/>
<evidence type="ECO:0000256" key="2">
    <source>
        <dbReference type="ARBA" id="ARBA00008685"/>
    </source>
</evidence>
<evidence type="ECO:0000313" key="11">
    <source>
        <dbReference type="EMBL" id="GFG35424.1"/>
    </source>
</evidence>
<organism evidence="11 12">
    <name type="scientific">Coptotermes formosanus</name>
    <name type="common">Formosan subterranean termite</name>
    <dbReference type="NCBI Taxonomy" id="36987"/>
    <lineage>
        <taxon>Eukaryota</taxon>
        <taxon>Metazoa</taxon>
        <taxon>Ecdysozoa</taxon>
        <taxon>Arthropoda</taxon>
        <taxon>Hexapoda</taxon>
        <taxon>Insecta</taxon>
        <taxon>Pterygota</taxon>
        <taxon>Neoptera</taxon>
        <taxon>Polyneoptera</taxon>
        <taxon>Dictyoptera</taxon>
        <taxon>Blattodea</taxon>
        <taxon>Blattoidea</taxon>
        <taxon>Termitoidae</taxon>
        <taxon>Rhinotermitidae</taxon>
        <taxon>Coptotermes</taxon>
    </lineage>
</organism>
<keyword evidence="7" id="KW-0675">Receptor</keyword>
<dbReference type="GO" id="GO:0050906">
    <property type="term" value="P:detection of stimulus involved in sensory perception"/>
    <property type="evidence" value="ECO:0007669"/>
    <property type="project" value="UniProtKB-ARBA"/>
</dbReference>
<protein>
    <recommendedName>
        <fullName evidence="10">Ionotropic glutamate receptor C-terminal domain-containing protein</fullName>
    </recommendedName>
</protein>
<dbReference type="EMBL" id="BLKM01000549">
    <property type="protein sequence ID" value="GFG35424.1"/>
    <property type="molecule type" value="Genomic_DNA"/>
</dbReference>
<keyword evidence="3" id="KW-1003">Cell membrane</keyword>
<dbReference type="OrthoDB" id="6506757at2759"/>
<dbReference type="InterPro" id="IPR001320">
    <property type="entry name" value="Iontro_rcpt_C"/>
</dbReference>
<proteinExistence type="inferred from homology"/>
<dbReference type="GO" id="GO:0015276">
    <property type="term" value="F:ligand-gated monoatomic ion channel activity"/>
    <property type="evidence" value="ECO:0007669"/>
    <property type="project" value="InterPro"/>
</dbReference>
<evidence type="ECO:0000256" key="6">
    <source>
        <dbReference type="ARBA" id="ARBA00023136"/>
    </source>
</evidence>
<comment type="caution">
    <text evidence="11">The sequence shown here is derived from an EMBL/GenBank/DDBJ whole genome shotgun (WGS) entry which is preliminary data.</text>
</comment>
<evidence type="ECO:0000256" key="4">
    <source>
        <dbReference type="ARBA" id="ARBA00022692"/>
    </source>
</evidence>
<keyword evidence="12" id="KW-1185">Reference proteome</keyword>
<accession>A0A6L2PT75</accession>
<feature type="domain" description="Ionotropic glutamate receptor C-terminal" evidence="10">
    <location>
        <begin position="413"/>
        <end position="554"/>
    </location>
</feature>
<evidence type="ECO:0000259" key="10">
    <source>
        <dbReference type="Pfam" id="PF00060"/>
    </source>
</evidence>
<keyword evidence="5 9" id="KW-1133">Transmembrane helix</keyword>
<evidence type="ECO:0000256" key="1">
    <source>
        <dbReference type="ARBA" id="ARBA00004651"/>
    </source>
</evidence>
<dbReference type="PANTHER" id="PTHR42643:SF30">
    <property type="entry name" value="IONOTROPIC RECEPTOR 40A-RELATED"/>
    <property type="match status" value="1"/>
</dbReference>
<dbReference type="Pfam" id="PF00060">
    <property type="entry name" value="Lig_chan"/>
    <property type="match status" value="1"/>
</dbReference>
<dbReference type="InterPro" id="IPR052192">
    <property type="entry name" value="Insect_Ionotropic_Sensory_Rcpt"/>
</dbReference>
<dbReference type="SUPFAM" id="SSF53850">
    <property type="entry name" value="Periplasmic binding protein-like II"/>
    <property type="match status" value="1"/>
</dbReference>
<keyword evidence="6 9" id="KW-0472">Membrane</keyword>
<keyword evidence="8" id="KW-0325">Glycoprotein</keyword>
<dbReference type="PANTHER" id="PTHR42643">
    <property type="entry name" value="IONOTROPIC RECEPTOR 20A-RELATED"/>
    <property type="match status" value="1"/>
</dbReference>
<dbReference type="Proteomes" id="UP000502823">
    <property type="component" value="Unassembled WGS sequence"/>
</dbReference>
<evidence type="ECO:0000256" key="9">
    <source>
        <dbReference type="SAM" id="Phobius"/>
    </source>
</evidence>
<evidence type="ECO:0000256" key="7">
    <source>
        <dbReference type="ARBA" id="ARBA00023170"/>
    </source>
</evidence>
<evidence type="ECO:0000256" key="3">
    <source>
        <dbReference type="ARBA" id="ARBA00022475"/>
    </source>
</evidence>
<reference evidence="12" key="1">
    <citation type="submission" date="2020-01" db="EMBL/GenBank/DDBJ databases">
        <title>Draft genome sequence of the Termite Coptotermes fromosanus.</title>
        <authorList>
            <person name="Itakura S."/>
            <person name="Yosikawa Y."/>
            <person name="Umezawa K."/>
        </authorList>
    </citation>
    <scope>NUCLEOTIDE SEQUENCE [LARGE SCALE GENOMIC DNA]</scope>
</reference>
<comment type="subcellular location">
    <subcellularLocation>
        <location evidence="1">Cell membrane</location>
        <topology evidence="1">Multi-pass membrane protein</topology>
    </subcellularLocation>
</comment>
<dbReference type="Gene3D" id="1.10.287.70">
    <property type="match status" value="1"/>
</dbReference>
<feature type="transmembrane region" description="Helical" evidence="9">
    <location>
        <begin position="672"/>
        <end position="695"/>
    </location>
</feature>
<name>A0A6L2PT75_COPFO</name>
<evidence type="ECO:0000256" key="8">
    <source>
        <dbReference type="ARBA" id="ARBA00023180"/>
    </source>
</evidence>
<evidence type="ECO:0000313" key="12">
    <source>
        <dbReference type="Proteomes" id="UP000502823"/>
    </source>
</evidence>
<dbReference type="GO" id="GO:0005886">
    <property type="term" value="C:plasma membrane"/>
    <property type="evidence" value="ECO:0007669"/>
    <property type="project" value="UniProtKB-SubCell"/>
</dbReference>
<dbReference type="Gene3D" id="3.40.190.10">
    <property type="entry name" value="Periplasmic binding protein-like II"/>
    <property type="match status" value="1"/>
</dbReference>
<feature type="transmembrane region" description="Helical" evidence="9">
    <location>
        <begin position="479"/>
        <end position="502"/>
    </location>
</feature>
<keyword evidence="4 9" id="KW-0812">Transmembrane</keyword>
<evidence type="ECO:0000256" key="5">
    <source>
        <dbReference type="ARBA" id="ARBA00022989"/>
    </source>
</evidence>